<protein>
    <submittedName>
        <fullName evidence="2">Uncharacterized protein</fullName>
    </submittedName>
</protein>
<keyword evidence="1" id="KW-0472">Membrane</keyword>
<evidence type="ECO:0000313" key="2">
    <source>
        <dbReference type="EMBL" id="HIR66513.1"/>
    </source>
</evidence>
<feature type="transmembrane region" description="Helical" evidence="1">
    <location>
        <begin position="35"/>
        <end position="58"/>
    </location>
</feature>
<keyword evidence="1" id="KW-1133">Transmembrane helix</keyword>
<feature type="transmembrane region" description="Helical" evidence="1">
    <location>
        <begin position="120"/>
        <end position="144"/>
    </location>
</feature>
<dbReference type="AlphaFoldDB" id="A0A9D1E526"/>
<evidence type="ECO:0000313" key="3">
    <source>
        <dbReference type="Proteomes" id="UP000823913"/>
    </source>
</evidence>
<evidence type="ECO:0000256" key="1">
    <source>
        <dbReference type="SAM" id="Phobius"/>
    </source>
</evidence>
<feature type="transmembrane region" description="Helical" evidence="1">
    <location>
        <begin position="6"/>
        <end position="28"/>
    </location>
</feature>
<reference evidence="2" key="1">
    <citation type="submission" date="2020-10" db="EMBL/GenBank/DDBJ databases">
        <authorList>
            <person name="Gilroy R."/>
        </authorList>
    </citation>
    <scope>NUCLEOTIDE SEQUENCE</scope>
    <source>
        <strain evidence="2">ChiW16-3235</strain>
    </source>
</reference>
<dbReference type="EMBL" id="DVHK01000011">
    <property type="protein sequence ID" value="HIR66513.1"/>
    <property type="molecule type" value="Genomic_DNA"/>
</dbReference>
<gene>
    <name evidence="2" type="ORF">IAB94_00520</name>
</gene>
<accession>A0A9D1E526</accession>
<dbReference type="Proteomes" id="UP000823913">
    <property type="component" value="Unassembled WGS sequence"/>
</dbReference>
<reference evidence="2" key="2">
    <citation type="journal article" date="2021" name="PeerJ">
        <title>Extensive microbial diversity within the chicken gut microbiome revealed by metagenomics and culture.</title>
        <authorList>
            <person name="Gilroy R."/>
            <person name="Ravi A."/>
            <person name="Getino M."/>
            <person name="Pursley I."/>
            <person name="Horton D.L."/>
            <person name="Alikhan N.F."/>
            <person name="Baker D."/>
            <person name="Gharbi K."/>
            <person name="Hall N."/>
            <person name="Watson M."/>
            <person name="Adriaenssens E.M."/>
            <person name="Foster-Nyarko E."/>
            <person name="Jarju S."/>
            <person name="Secka A."/>
            <person name="Antonio M."/>
            <person name="Oren A."/>
            <person name="Chaudhuri R.R."/>
            <person name="La Ragione R."/>
            <person name="Hildebrand F."/>
            <person name="Pallen M.J."/>
        </authorList>
    </citation>
    <scope>NUCLEOTIDE SEQUENCE</scope>
    <source>
        <strain evidence="2">ChiW16-3235</strain>
    </source>
</reference>
<organism evidence="2 3">
    <name type="scientific">Candidatus Coproplasma avicola</name>
    <dbReference type="NCBI Taxonomy" id="2840744"/>
    <lineage>
        <taxon>Bacteria</taxon>
        <taxon>Bacillati</taxon>
        <taxon>Bacillota</taxon>
        <taxon>Clostridia</taxon>
        <taxon>Eubacteriales</taxon>
        <taxon>Candidatus Coproplasma</taxon>
    </lineage>
</organism>
<sequence length="181" mass="19944">MLLADWIMLGIIAVVIILGLVAGFSGGLKFFTSGIFGIVISVIVTYFLLGVVNSWQFVQDLLTKLNDSMNLSEAFEYAIDQIIIAVILFVIVQIVRIIIVKIIAGIFEIDNAFFKVINRILGIAVIAAVAVILGLLAFQIIYWVGGESAQSVLDSLKGSVFRLDWIYENNPLRSFPDIFAQ</sequence>
<keyword evidence="1" id="KW-0812">Transmembrane</keyword>
<comment type="caution">
    <text evidence="2">The sequence shown here is derived from an EMBL/GenBank/DDBJ whole genome shotgun (WGS) entry which is preliminary data.</text>
</comment>
<feature type="transmembrane region" description="Helical" evidence="1">
    <location>
        <begin position="78"/>
        <end position="99"/>
    </location>
</feature>
<name>A0A9D1E526_9FIRM</name>
<proteinExistence type="predicted"/>